<protein>
    <submittedName>
        <fullName evidence="3">PIR Superfamily Protein</fullName>
    </submittedName>
</protein>
<evidence type="ECO:0000313" key="4">
    <source>
        <dbReference type="Proteomes" id="UP000078550"/>
    </source>
</evidence>
<reference evidence="3" key="2">
    <citation type="submission" date="2016-05" db="EMBL/GenBank/DDBJ databases">
        <authorList>
            <person name="Lavstsen T."/>
            <person name="Jespersen J.S."/>
        </authorList>
    </citation>
    <scope>NUCLEOTIDE SEQUENCE [LARGE SCALE GENOMIC DNA]</scope>
</reference>
<keyword evidence="1" id="KW-0472">Membrane</keyword>
<organism evidence="3 4">
    <name type="scientific">Plasmodium ovale wallikeri</name>
    <dbReference type="NCBI Taxonomy" id="864142"/>
    <lineage>
        <taxon>Eukaryota</taxon>
        <taxon>Sar</taxon>
        <taxon>Alveolata</taxon>
        <taxon>Apicomplexa</taxon>
        <taxon>Aconoidasida</taxon>
        <taxon>Haemosporida</taxon>
        <taxon>Plasmodiidae</taxon>
        <taxon>Plasmodium</taxon>
        <taxon>Plasmodium (Plasmodium)</taxon>
    </lineage>
</organism>
<evidence type="ECO:0000313" key="2">
    <source>
        <dbReference type="EMBL" id="SBT33372.1"/>
    </source>
</evidence>
<reference evidence="5" key="1">
    <citation type="submission" date="2016-05" db="EMBL/GenBank/DDBJ databases">
        <authorList>
            <person name="Naeem R."/>
        </authorList>
    </citation>
    <scope>NUCLEOTIDE SEQUENCE [LARGE SCALE GENOMIC DNA]</scope>
</reference>
<sequence>MTEEQEVEKLENRLDVFYEKFNENIIEVQFKSRHEFNRPNTNTTLLNSTANKLFRNYNYCNKNSNFANNEMCCRYLNYWLNVQKIQCINTSDNVDSNYFYDKIRYVLNDIDEHYGSTGNKCDINIKKYSEYIWKIRRKIDDLCYIKEQLGENAKISKNTKTCLSFNKYLYKTMKYIFNEITSLKNKETLEPNDFKIKGTCSENNFNDILSEVECVNDSESDDVPKECKPQQEASLTLDNEAQTITKECEKIECDENECTCTSYHIILTMFLTVLGSFLLCVFLYTFTPFGSLLNKLKMRKSKIRHEVDEEQTQVLWEHTSDYDYKNPLNMQYLMPYNSLRE</sequence>
<keyword evidence="1" id="KW-1133">Transmembrane helix</keyword>
<feature type="transmembrane region" description="Helical" evidence="1">
    <location>
        <begin position="263"/>
        <end position="293"/>
    </location>
</feature>
<accession>A0A1A9ASI7</accession>
<dbReference type="AlphaFoldDB" id="A0A1A9ASI7"/>
<dbReference type="EMBL" id="FLRD01000056">
    <property type="protein sequence ID" value="SBT33372.1"/>
    <property type="molecule type" value="Genomic_DNA"/>
</dbReference>
<evidence type="ECO:0000256" key="1">
    <source>
        <dbReference type="SAM" id="Phobius"/>
    </source>
</evidence>
<dbReference type="Proteomes" id="UP000078550">
    <property type="component" value="Unassembled WGS sequence"/>
</dbReference>
<gene>
    <name evidence="2" type="ORF">POVWA1_016790</name>
    <name evidence="3" type="ORF">POVWA2_091900</name>
</gene>
<name>A0A1A9ASI7_PLAOA</name>
<reference evidence="4" key="3">
    <citation type="submission" date="2016-05" db="EMBL/GenBank/DDBJ databases">
        <authorList>
            <person name="Naeem Raeece"/>
        </authorList>
    </citation>
    <scope>NUCLEOTIDE SEQUENCE [LARGE SCALE GENOMIC DNA]</scope>
</reference>
<evidence type="ECO:0000313" key="5">
    <source>
        <dbReference type="Proteomes" id="UP000078555"/>
    </source>
</evidence>
<keyword evidence="5" id="KW-1185">Reference proteome</keyword>
<keyword evidence="1" id="KW-0812">Transmembrane</keyword>
<dbReference type="EMBL" id="FLRE01002870">
    <property type="protein sequence ID" value="SBT59121.1"/>
    <property type="molecule type" value="Genomic_DNA"/>
</dbReference>
<proteinExistence type="predicted"/>
<dbReference type="Proteomes" id="UP000078555">
    <property type="component" value="Unassembled WGS sequence"/>
</dbReference>
<evidence type="ECO:0000313" key="3">
    <source>
        <dbReference type="EMBL" id="SBT59121.1"/>
    </source>
</evidence>